<reference evidence="1" key="1">
    <citation type="journal article" date="2020" name="Nature">
        <title>Giant virus diversity and host interactions through global metagenomics.</title>
        <authorList>
            <person name="Schulz F."/>
            <person name="Roux S."/>
            <person name="Paez-Espino D."/>
            <person name="Jungbluth S."/>
            <person name="Walsh D.A."/>
            <person name="Denef V.J."/>
            <person name="McMahon K.D."/>
            <person name="Konstantinidis K.T."/>
            <person name="Eloe-Fadrosh E.A."/>
            <person name="Kyrpides N.C."/>
            <person name="Woyke T."/>
        </authorList>
    </citation>
    <scope>NUCLEOTIDE SEQUENCE</scope>
    <source>
        <strain evidence="1">GVMAG-S-3300013014-104</strain>
    </source>
</reference>
<name>A0A6C0KMH9_9ZZZZ</name>
<sequence>MYTGVKRWIDIEKLDWISLSENPNSICLLEKNLDKIEWNYLSGNPNAIPFSRKKSR</sequence>
<protein>
    <submittedName>
        <fullName evidence="1">Uncharacterized protein</fullName>
    </submittedName>
</protein>
<dbReference type="EMBL" id="MN740946">
    <property type="protein sequence ID" value="QHU19232.1"/>
    <property type="molecule type" value="Genomic_DNA"/>
</dbReference>
<evidence type="ECO:0000313" key="1">
    <source>
        <dbReference type="EMBL" id="QHU19232.1"/>
    </source>
</evidence>
<proteinExistence type="predicted"/>
<accession>A0A6C0KMH9</accession>
<dbReference type="AlphaFoldDB" id="A0A6C0KMH9"/>
<organism evidence="1">
    <name type="scientific">viral metagenome</name>
    <dbReference type="NCBI Taxonomy" id="1070528"/>
    <lineage>
        <taxon>unclassified sequences</taxon>
        <taxon>metagenomes</taxon>
        <taxon>organismal metagenomes</taxon>
    </lineage>
</organism>